<reference evidence="1" key="1">
    <citation type="submission" date="2022-11" db="EMBL/GenBank/DDBJ databases">
        <title>Parathalassolutuus dongxingensis gen. nov., sp. nov., a novel member of family Oceanospirillaceae isolated from a coastal shrimp pond in Guangxi, China.</title>
        <authorList>
            <person name="Chen H."/>
        </authorList>
    </citation>
    <scope>NUCLEOTIDE SEQUENCE</scope>
    <source>
        <strain evidence="1">G-43</strain>
    </source>
</reference>
<keyword evidence="2" id="KW-1185">Reference proteome</keyword>
<evidence type="ECO:0000313" key="1">
    <source>
        <dbReference type="EMBL" id="MCY0967048.1"/>
    </source>
</evidence>
<gene>
    <name evidence="1" type="ORF">OUO13_17860</name>
</gene>
<dbReference type="Gene3D" id="3.40.190.10">
    <property type="entry name" value="Periplasmic binding protein-like II"/>
    <property type="match status" value="1"/>
</dbReference>
<dbReference type="SUPFAM" id="SSF53850">
    <property type="entry name" value="Periplasmic binding protein-like II"/>
    <property type="match status" value="1"/>
</dbReference>
<name>A0A9X3EQJ6_9GAMM</name>
<dbReference type="Proteomes" id="UP001150830">
    <property type="component" value="Unassembled WGS sequence"/>
</dbReference>
<organism evidence="1 2">
    <name type="scientific">Parathalassolituus penaei</name>
    <dbReference type="NCBI Taxonomy" id="2997323"/>
    <lineage>
        <taxon>Bacteria</taxon>
        <taxon>Pseudomonadati</taxon>
        <taxon>Pseudomonadota</taxon>
        <taxon>Gammaproteobacteria</taxon>
        <taxon>Oceanospirillales</taxon>
        <taxon>Oceanospirillaceae</taxon>
        <taxon>Parathalassolituus</taxon>
    </lineage>
</organism>
<dbReference type="PANTHER" id="PTHR35841:SF1">
    <property type="entry name" value="PHOSPHONATES-BINDING PERIPLASMIC PROTEIN"/>
    <property type="match status" value="1"/>
</dbReference>
<evidence type="ECO:0000313" key="2">
    <source>
        <dbReference type="Proteomes" id="UP001150830"/>
    </source>
</evidence>
<dbReference type="EMBL" id="JAPNOA010000058">
    <property type="protein sequence ID" value="MCY0967048.1"/>
    <property type="molecule type" value="Genomic_DNA"/>
</dbReference>
<proteinExistence type="predicted"/>
<dbReference type="Pfam" id="PF12974">
    <property type="entry name" value="Phosphonate-bd"/>
    <property type="match status" value="1"/>
</dbReference>
<dbReference type="PANTHER" id="PTHR35841">
    <property type="entry name" value="PHOSPHONATES-BINDING PERIPLASMIC PROTEIN"/>
    <property type="match status" value="1"/>
</dbReference>
<comment type="caution">
    <text evidence="1">The sequence shown here is derived from an EMBL/GenBank/DDBJ whole genome shotgun (WGS) entry which is preliminary data.</text>
</comment>
<sequence length="308" mass="34871">MYSSRSGKSIRFVRAVINFIIALLLFSTASAYGESPLLRLAVISERASSPGATLAEMTDFHRRLGQHLAAAGISLAPLLVVDSIDQLKGLVRRHEVDAFFESMFATLDVSHLDDAWQPQLLMWRQGQRNYHSVFFVRNDSTITSLDDLSGKTVVFESARSTSAFHLPRLMLEQKGYQVLPDGQISRLPSRYVNYRFAESEINQAYWVDRQRADVGAFNDGDWQRLPESLREHLRIIGHTSPVPRWLFSLDTRLPAEMQAAVNRSLLQLMKNEDDRKSLQEASGVTQIEPLTAADRNNLAQWMEALHGQ</sequence>
<accession>A0A9X3EQJ6</accession>
<protein>
    <submittedName>
        <fullName evidence="1">Phosphate/phosphite/phosphonate ABC transporter substrate-binding protein</fullName>
    </submittedName>
</protein>
<dbReference type="AlphaFoldDB" id="A0A9X3EQJ6"/>